<sequence>MCTRNQKKGKTFIFHILIPHISTSVVKNP</sequence>
<dbReference type="AlphaFoldDB" id="A0A0K2T9P7"/>
<proteinExistence type="predicted"/>
<dbReference type="EMBL" id="HACA01005372">
    <property type="protein sequence ID" value="CDW22733.1"/>
    <property type="molecule type" value="Transcribed_RNA"/>
</dbReference>
<evidence type="ECO:0000313" key="1">
    <source>
        <dbReference type="EMBL" id="CDW22733.1"/>
    </source>
</evidence>
<accession>A0A0K2T9P7</accession>
<reference evidence="1" key="1">
    <citation type="submission" date="2014-05" db="EMBL/GenBank/DDBJ databases">
        <authorList>
            <person name="Chronopoulou M."/>
        </authorList>
    </citation>
    <scope>NUCLEOTIDE SEQUENCE</scope>
    <source>
        <tissue evidence="1">Whole organism</tissue>
    </source>
</reference>
<protein>
    <submittedName>
        <fullName evidence="1">Uncharacterized protein</fullName>
    </submittedName>
</protein>
<organism evidence="1">
    <name type="scientific">Lepeophtheirus salmonis</name>
    <name type="common">Salmon louse</name>
    <name type="synonym">Caligus salmonis</name>
    <dbReference type="NCBI Taxonomy" id="72036"/>
    <lineage>
        <taxon>Eukaryota</taxon>
        <taxon>Metazoa</taxon>
        <taxon>Ecdysozoa</taxon>
        <taxon>Arthropoda</taxon>
        <taxon>Crustacea</taxon>
        <taxon>Multicrustacea</taxon>
        <taxon>Hexanauplia</taxon>
        <taxon>Copepoda</taxon>
        <taxon>Siphonostomatoida</taxon>
        <taxon>Caligidae</taxon>
        <taxon>Lepeophtheirus</taxon>
    </lineage>
</organism>
<name>A0A0K2T9P7_LEPSM</name>